<dbReference type="PROSITE" id="PS51891">
    <property type="entry name" value="CENP_V_GFA"/>
    <property type="match status" value="1"/>
</dbReference>
<dbReference type="GO" id="GO:0046872">
    <property type="term" value="F:metal ion binding"/>
    <property type="evidence" value="ECO:0007669"/>
    <property type="project" value="UniProtKB-KW"/>
</dbReference>
<reference evidence="6" key="1">
    <citation type="journal article" date="2021" name="IMA Fungus">
        <title>Genomic characterization of three marine fungi, including Emericellopsis atlantica sp. nov. with signatures of a generalist lifestyle and marine biomass degradation.</title>
        <authorList>
            <person name="Hagestad O.C."/>
            <person name="Hou L."/>
            <person name="Andersen J.H."/>
            <person name="Hansen E.H."/>
            <person name="Altermark B."/>
            <person name="Li C."/>
            <person name="Kuhnert E."/>
            <person name="Cox R.J."/>
            <person name="Crous P.W."/>
            <person name="Spatafora J.W."/>
            <person name="Lail K."/>
            <person name="Amirebrahimi M."/>
            <person name="Lipzen A."/>
            <person name="Pangilinan J."/>
            <person name="Andreopoulos W."/>
            <person name="Hayes R.D."/>
            <person name="Ng V."/>
            <person name="Grigoriev I.V."/>
            <person name="Jackson S.A."/>
            <person name="Sutton T.D.S."/>
            <person name="Dobson A.D.W."/>
            <person name="Rama T."/>
        </authorList>
    </citation>
    <scope>NUCLEOTIDE SEQUENCE</scope>
    <source>
        <strain evidence="6">TRa018bII</strain>
    </source>
</reference>
<dbReference type="Gene3D" id="3.90.1590.10">
    <property type="entry name" value="glutathione-dependent formaldehyde- activating enzyme (gfa)"/>
    <property type="match status" value="1"/>
</dbReference>
<keyword evidence="2" id="KW-0479">Metal-binding</keyword>
<dbReference type="PANTHER" id="PTHR33337:SF30">
    <property type="entry name" value="DUF636 DOMAIN PROTEIN (AFU_ORTHOLOGUE AFUA_1G03180)"/>
    <property type="match status" value="1"/>
</dbReference>
<keyword evidence="3" id="KW-0862">Zinc</keyword>
<evidence type="ECO:0000313" key="6">
    <source>
        <dbReference type="EMBL" id="KAG9235934.1"/>
    </source>
</evidence>
<dbReference type="Pfam" id="PF04828">
    <property type="entry name" value="GFA"/>
    <property type="match status" value="1"/>
</dbReference>
<accession>A0A9P8C6R2</accession>
<comment type="caution">
    <text evidence="6">The sequence shown here is derived from an EMBL/GenBank/DDBJ whole genome shotgun (WGS) entry which is preliminary data.</text>
</comment>
<organism evidence="6 7">
    <name type="scientific">Amylocarpus encephaloides</name>
    <dbReference type="NCBI Taxonomy" id="45428"/>
    <lineage>
        <taxon>Eukaryota</taxon>
        <taxon>Fungi</taxon>
        <taxon>Dikarya</taxon>
        <taxon>Ascomycota</taxon>
        <taxon>Pezizomycotina</taxon>
        <taxon>Leotiomycetes</taxon>
        <taxon>Helotiales</taxon>
        <taxon>Helotiales incertae sedis</taxon>
        <taxon>Amylocarpus</taxon>
    </lineage>
</organism>
<dbReference type="GO" id="GO:0016846">
    <property type="term" value="F:carbon-sulfur lyase activity"/>
    <property type="evidence" value="ECO:0007669"/>
    <property type="project" value="InterPro"/>
</dbReference>
<sequence>MASGSCLCGAINFNYTGEPALTALCHCTDCQKWTGSAYTSNVAVPSTAFSITKGKPKKYDMKGSSGKSYPHYFCGDCGSSLYGEPEFMPGVTLVKAGTLDNGAAEIEVGVELYNKSRVGYTKPIDGAKQAETMA</sequence>
<evidence type="ECO:0000256" key="4">
    <source>
        <dbReference type="ARBA" id="ARBA00023239"/>
    </source>
</evidence>
<dbReference type="InterPro" id="IPR006913">
    <property type="entry name" value="CENP-V/GFA"/>
</dbReference>
<dbReference type="EMBL" id="MU251419">
    <property type="protein sequence ID" value="KAG9235934.1"/>
    <property type="molecule type" value="Genomic_DNA"/>
</dbReference>
<evidence type="ECO:0000256" key="1">
    <source>
        <dbReference type="ARBA" id="ARBA00005495"/>
    </source>
</evidence>
<evidence type="ECO:0000259" key="5">
    <source>
        <dbReference type="PROSITE" id="PS51891"/>
    </source>
</evidence>
<dbReference type="Proteomes" id="UP000824998">
    <property type="component" value="Unassembled WGS sequence"/>
</dbReference>
<keyword evidence="4" id="KW-0456">Lyase</keyword>
<dbReference type="InterPro" id="IPR011057">
    <property type="entry name" value="Mss4-like_sf"/>
</dbReference>
<evidence type="ECO:0000256" key="3">
    <source>
        <dbReference type="ARBA" id="ARBA00022833"/>
    </source>
</evidence>
<evidence type="ECO:0000256" key="2">
    <source>
        <dbReference type="ARBA" id="ARBA00022723"/>
    </source>
</evidence>
<dbReference type="AlphaFoldDB" id="A0A9P8C6R2"/>
<keyword evidence="7" id="KW-1185">Reference proteome</keyword>
<dbReference type="PANTHER" id="PTHR33337">
    <property type="entry name" value="GFA DOMAIN-CONTAINING PROTEIN"/>
    <property type="match status" value="1"/>
</dbReference>
<protein>
    <submittedName>
        <fullName evidence="6">DUF636 domain protein</fullName>
    </submittedName>
</protein>
<evidence type="ECO:0000313" key="7">
    <source>
        <dbReference type="Proteomes" id="UP000824998"/>
    </source>
</evidence>
<gene>
    <name evidence="6" type="ORF">BJ875DRAFT_252941</name>
</gene>
<dbReference type="SUPFAM" id="SSF51316">
    <property type="entry name" value="Mss4-like"/>
    <property type="match status" value="1"/>
</dbReference>
<feature type="domain" description="CENP-V/GFA" evidence="5">
    <location>
        <begin position="2"/>
        <end position="114"/>
    </location>
</feature>
<name>A0A9P8C6R2_9HELO</name>
<comment type="similarity">
    <text evidence="1">Belongs to the Gfa family.</text>
</comment>
<proteinExistence type="inferred from homology"/>
<dbReference type="OrthoDB" id="1601230at2759"/>